<evidence type="ECO:0000313" key="2">
    <source>
        <dbReference type="EMBL" id="KAK8851169.1"/>
    </source>
</evidence>
<sequence length="314" mass="35810">MVNDRYHDPEYGAWDDAPALTSWQFDNCTLYANYASKVIHNPIRDQHLNYTIYDLCQVDVKAAINEYLEASFPRAEDHSTLLARYLMLDWYKAHCFTLALFGSGTNVTNNLSREIIGKMFTWTDPLNHTFLSESVSHQCTKELRNKLQIEGNSDIVGIGVLISYFIEAGLATAFVAVMAFGRFYPSPHPSNAGSKIRYRSVRDSFEASLSVFFWASVLLCLGMQLASLMTIFTEFKEEDMIKRIQKWEHGEKFYINTSYFAALASGFCSASVFIPGQLLLQGNRRRRRLIIAILRTPKAVNSFQTLTIRWPADS</sequence>
<feature type="transmembrane region" description="Helical" evidence="1">
    <location>
        <begin position="253"/>
        <end position="274"/>
    </location>
</feature>
<dbReference type="EMBL" id="JAPCWZ010000009">
    <property type="protein sequence ID" value="KAK8851169.1"/>
    <property type="molecule type" value="Genomic_DNA"/>
</dbReference>
<comment type="caution">
    <text evidence="2">The sequence shown here is derived from an EMBL/GenBank/DDBJ whole genome shotgun (WGS) entry which is preliminary data.</text>
</comment>
<keyword evidence="3" id="KW-1185">Reference proteome</keyword>
<feature type="transmembrane region" description="Helical" evidence="1">
    <location>
        <begin position="211"/>
        <end position="232"/>
    </location>
</feature>
<organism evidence="2 3">
    <name type="scientific">Apiospora arundinis</name>
    <dbReference type="NCBI Taxonomy" id="335852"/>
    <lineage>
        <taxon>Eukaryota</taxon>
        <taxon>Fungi</taxon>
        <taxon>Dikarya</taxon>
        <taxon>Ascomycota</taxon>
        <taxon>Pezizomycotina</taxon>
        <taxon>Sordariomycetes</taxon>
        <taxon>Xylariomycetidae</taxon>
        <taxon>Amphisphaeriales</taxon>
        <taxon>Apiosporaceae</taxon>
        <taxon>Apiospora</taxon>
    </lineage>
</organism>
<gene>
    <name evidence="2" type="ORF">PGQ11_013648</name>
</gene>
<evidence type="ECO:0000256" key="1">
    <source>
        <dbReference type="SAM" id="Phobius"/>
    </source>
</evidence>
<keyword evidence="1" id="KW-0812">Transmembrane</keyword>
<keyword evidence="1" id="KW-1133">Transmembrane helix</keyword>
<feature type="transmembrane region" description="Helical" evidence="1">
    <location>
        <begin position="155"/>
        <end position="180"/>
    </location>
</feature>
<proteinExistence type="predicted"/>
<keyword evidence="1" id="KW-0472">Membrane</keyword>
<dbReference type="Proteomes" id="UP001390339">
    <property type="component" value="Unassembled WGS sequence"/>
</dbReference>
<accession>A0ABR2HR49</accession>
<reference evidence="2 3" key="1">
    <citation type="journal article" date="2024" name="IMA Fungus">
        <title>Apiospora arundinis, a panoply of carbohydrate-active enzymes and secondary metabolites.</title>
        <authorList>
            <person name="Sorensen T."/>
            <person name="Petersen C."/>
            <person name="Muurmann A.T."/>
            <person name="Christiansen J.V."/>
            <person name="Brundto M.L."/>
            <person name="Overgaard C.K."/>
            <person name="Boysen A.T."/>
            <person name="Wollenberg R.D."/>
            <person name="Larsen T.O."/>
            <person name="Sorensen J.L."/>
            <person name="Nielsen K.L."/>
            <person name="Sondergaard T.E."/>
        </authorList>
    </citation>
    <scope>NUCLEOTIDE SEQUENCE [LARGE SCALE GENOMIC DNA]</scope>
    <source>
        <strain evidence="2 3">AAU 773</strain>
    </source>
</reference>
<protein>
    <submittedName>
        <fullName evidence="2">Uncharacterized protein</fullName>
    </submittedName>
</protein>
<evidence type="ECO:0000313" key="3">
    <source>
        <dbReference type="Proteomes" id="UP001390339"/>
    </source>
</evidence>
<name>A0ABR2HR49_9PEZI</name>